<feature type="non-terminal residue" evidence="3">
    <location>
        <position position="26"/>
    </location>
</feature>
<name>M9LL50_PAEPP</name>
<evidence type="ECO:0000259" key="2">
    <source>
        <dbReference type="Pfam" id="PF01520"/>
    </source>
</evidence>
<dbReference type="Gene3D" id="3.40.630.40">
    <property type="entry name" value="Zn-dependent exopeptidases"/>
    <property type="match status" value="1"/>
</dbReference>
<dbReference type="GO" id="GO:0008745">
    <property type="term" value="F:N-acetylmuramoyl-L-alanine amidase activity"/>
    <property type="evidence" value="ECO:0007669"/>
    <property type="project" value="InterPro"/>
</dbReference>
<dbReference type="AlphaFoldDB" id="M9LL50"/>
<keyword evidence="5" id="KW-1185">Reference proteome</keyword>
<reference evidence="3 5" key="1">
    <citation type="submission" date="2012-10" db="EMBL/GenBank/DDBJ databases">
        <title>Draft Genome Sequence of Paenibacillus popilliae ATCC 14706T.</title>
        <authorList>
            <person name="Iiyama K."/>
            <person name="Mori K."/>
            <person name="Mon H."/>
            <person name="Chieda Y."/>
            <person name="Lee J.M."/>
            <person name="Kusakabe T."/>
            <person name="Tashiro K."/>
            <person name="Asano S."/>
            <person name="Yasunaga-Aoki C."/>
            <person name="Shimizu S."/>
        </authorList>
    </citation>
    <scope>NUCLEOTIDE SEQUENCE [LARGE SCALE GENOMIC DNA]</scope>
    <source>
        <strain evidence="3 5">ATCC 14706</strain>
    </source>
</reference>
<dbReference type="GO" id="GO:0009253">
    <property type="term" value="P:peptidoglycan catabolic process"/>
    <property type="evidence" value="ECO:0007669"/>
    <property type="project" value="InterPro"/>
</dbReference>
<feature type="region of interest" description="Disordered" evidence="1">
    <location>
        <begin position="1"/>
        <end position="26"/>
    </location>
</feature>
<protein>
    <submittedName>
        <fullName evidence="3">N-acetylmuramoyl-L-alanine amidase</fullName>
    </submittedName>
</protein>
<evidence type="ECO:0000256" key="1">
    <source>
        <dbReference type="SAM" id="MobiDB-lite"/>
    </source>
</evidence>
<gene>
    <name evidence="3" type="ORF">PPOP_0164</name>
    <name evidence="4" type="ORF">PPOP_3729</name>
</gene>
<accession>M9LL50</accession>
<dbReference type="RefSeq" id="WP_006284058.1">
    <property type="nucleotide sequence ID" value="NZ_BALG01000010.1"/>
</dbReference>
<dbReference type="Proteomes" id="UP000029453">
    <property type="component" value="Unassembled WGS sequence"/>
</dbReference>
<dbReference type="Pfam" id="PF01520">
    <property type="entry name" value="Amidase_3"/>
    <property type="match status" value="1"/>
</dbReference>
<evidence type="ECO:0000313" key="3">
    <source>
        <dbReference type="EMBL" id="GAC40836.1"/>
    </source>
</evidence>
<organism evidence="3 5">
    <name type="scientific">Paenibacillus popilliae ATCC 14706</name>
    <dbReference type="NCBI Taxonomy" id="1212764"/>
    <lineage>
        <taxon>Bacteria</taxon>
        <taxon>Bacillati</taxon>
        <taxon>Bacillota</taxon>
        <taxon>Bacilli</taxon>
        <taxon>Bacillales</taxon>
        <taxon>Paenibacillaceae</taxon>
        <taxon>Paenibacillus</taxon>
    </lineage>
</organism>
<evidence type="ECO:0000313" key="5">
    <source>
        <dbReference type="Proteomes" id="UP000029453"/>
    </source>
</evidence>
<dbReference type="InterPro" id="IPR002508">
    <property type="entry name" value="MurNAc-LAA_cat"/>
</dbReference>
<dbReference type="SUPFAM" id="SSF53187">
    <property type="entry name" value="Zn-dependent exopeptidases"/>
    <property type="match status" value="1"/>
</dbReference>
<dbReference type="EMBL" id="BALG01000449">
    <property type="protein sequence ID" value="GAC44325.1"/>
    <property type="molecule type" value="Genomic_DNA"/>
</dbReference>
<feature type="domain" description="MurNAc-LAA" evidence="2">
    <location>
        <begin position="4"/>
        <end position="26"/>
    </location>
</feature>
<dbReference type="EMBL" id="BALG01000010">
    <property type="protein sequence ID" value="GAC40836.1"/>
    <property type="molecule type" value="Genomic_DNA"/>
</dbReference>
<proteinExistence type="predicted"/>
<sequence length="26" mass="2653">MKKVWIDAGHGGKDPGASGNGVVEKD</sequence>
<comment type="caution">
    <text evidence="3">The sequence shown here is derived from an EMBL/GenBank/DDBJ whole genome shotgun (WGS) entry which is preliminary data.</text>
</comment>
<evidence type="ECO:0000313" key="4">
    <source>
        <dbReference type="EMBL" id="GAC44325.1"/>
    </source>
</evidence>